<feature type="compositionally biased region" description="Polar residues" evidence="4">
    <location>
        <begin position="997"/>
        <end position="1012"/>
    </location>
</feature>
<keyword evidence="3" id="KW-0862">Zinc</keyword>
<feature type="compositionally biased region" description="Low complexity" evidence="4">
    <location>
        <begin position="562"/>
        <end position="571"/>
    </location>
</feature>
<evidence type="ECO:0000256" key="1">
    <source>
        <dbReference type="ARBA" id="ARBA00022723"/>
    </source>
</evidence>
<evidence type="ECO:0000256" key="4">
    <source>
        <dbReference type="SAM" id="MobiDB-lite"/>
    </source>
</evidence>
<feature type="compositionally biased region" description="Polar residues" evidence="4">
    <location>
        <begin position="479"/>
        <end position="492"/>
    </location>
</feature>
<keyword evidence="2" id="KW-0863">Zinc-finger</keyword>
<name>A0ABP1AST1_9BRYO</name>
<dbReference type="Proteomes" id="UP001497522">
    <property type="component" value="Chromosome 15"/>
</dbReference>
<keyword evidence="1" id="KW-0479">Metal-binding</keyword>
<evidence type="ECO:0000256" key="2">
    <source>
        <dbReference type="ARBA" id="ARBA00022771"/>
    </source>
</evidence>
<feature type="compositionally biased region" description="Basic and acidic residues" evidence="4">
    <location>
        <begin position="524"/>
        <end position="545"/>
    </location>
</feature>
<evidence type="ECO:0000313" key="6">
    <source>
        <dbReference type="EMBL" id="CAK9865427.1"/>
    </source>
</evidence>
<organism evidence="6 7">
    <name type="scientific">Sphagnum jensenii</name>
    <dbReference type="NCBI Taxonomy" id="128206"/>
    <lineage>
        <taxon>Eukaryota</taxon>
        <taxon>Viridiplantae</taxon>
        <taxon>Streptophyta</taxon>
        <taxon>Embryophyta</taxon>
        <taxon>Bryophyta</taxon>
        <taxon>Sphagnophytina</taxon>
        <taxon>Sphagnopsida</taxon>
        <taxon>Sphagnales</taxon>
        <taxon>Sphagnaceae</taxon>
        <taxon>Sphagnum</taxon>
    </lineage>
</organism>
<dbReference type="InterPro" id="IPR001965">
    <property type="entry name" value="Znf_PHD"/>
</dbReference>
<feature type="region of interest" description="Disordered" evidence="4">
    <location>
        <begin position="910"/>
        <end position="973"/>
    </location>
</feature>
<feature type="domain" description="Zinc finger PHD-type" evidence="5">
    <location>
        <begin position="160"/>
        <end position="217"/>
    </location>
</feature>
<reference evidence="6" key="1">
    <citation type="submission" date="2024-03" db="EMBL/GenBank/DDBJ databases">
        <authorList>
            <consortium name="ELIXIR-Norway"/>
            <consortium name="Elixir Norway"/>
        </authorList>
    </citation>
    <scope>NUCLEOTIDE SEQUENCE</scope>
</reference>
<protein>
    <recommendedName>
        <fullName evidence="5">Zinc finger PHD-type domain-containing protein</fullName>
    </recommendedName>
</protein>
<sequence>MAADMEASWESADGGAAEGGRAMIGGVGGESLPPRKRLLAGLRQNGWLSSSPPPSVSPGTEGFLLQGGGGGVVVGHEGISRDHNDGEGNKIVAEVGGGGGGVVGAEEQEEEEEEEVCCAGCHCVENNSSSGTVGMRRIKHGNVYLRLCESCALLYKKRMFCPHCLAVYHDSSLLGDPALWLLCCCCERSVHAECANKQTSVVGTTIDASSYICPDCVSMSSHHKEGLNGLSDSRNKVRSGAAAIMGGNFSSTDTGVSTSAIVGADCSSPSFKKPRISRERPKLEDTDRADPSKLERERMVQDGGGVAGKPKSKNLIPVRKISPGMTVPLSPHDTAVAAKSAAAQAIKVAMAAKENAAAKASAAVKAAAAAKEALEAAAHAARAVACARADLRRKTANSEPRLAESSSKLQIVLPPGTQKEKMFGRTDVKVEKEEKQVGHSIGATSLDDEELARQLHRVINSSPRISCSLTPLPRKSSLKNDTPSSGVSNSSPDAARTWPRHSQTSPAEPLSQPKPQQTRPRSVTHKDFRRFGPRVPRHEVKKTDEIGQNAGQQPDGFEHSSPDLPSNPSNPHASETVHTAMKTESLEGVVTSSPRGDPLTTAAENSAEFPFDAMVEAEAGAAHPISDLHDRRPDFLQEILEAAVLADSAMSLEEGADTNVHEEAHRSECDGGSGQQEAHNAFSHLLAEAEGNEDKSGDAIVLDEVPSAAAPPIPAGNSSAALQDVQMVEANIHHFEDFGAAGMVDADDVDMALKESGAAETGDADDVDMALKDLGAVEVMCRNDAELVLQDPAPEVMRANDADSAKDSGVAEAMLTDLPSRVTPVGVLDAASKTVVSDQEVVVMEPGLETNSGCAEVAEEAGLEENMTVDGKYLRPGCKETQDVTFEVSDCGGTSEASSDHVLVKKEEDPMQVGLEETTADGGDSRPDCKQTENLSSVGGTEPCNPQETLLHNDAGSSGSLEHAAEAHEETVTTWPQNKLKVLPIASQSLGTGASMAPFSSATQMPMQTPTFASGPGG</sequence>
<feature type="region of interest" description="Disordered" evidence="4">
    <location>
        <begin position="997"/>
        <end position="1018"/>
    </location>
</feature>
<dbReference type="PANTHER" id="PTHR35477">
    <property type="entry name" value="OS06G0728500 PROTEIN"/>
    <property type="match status" value="1"/>
</dbReference>
<dbReference type="PANTHER" id="PTHR35477:SF1">
    <property type="entry name" value="OS06G0728500 PROTEIN"/>
    <property type="match status" value="1"/>
</dbReference>
<evidence type="ECO:0000313" key="7">
    <source>
        <dbReference type="Proteomes" id="UP001497522"/>
    </source>
</evidence>
<dbReference type="EMBL" id="OZ023716">
    <property type="protein sequence ID" value="CAK9865427.1"/>
    <property type="molecule type" value="Genomic_DNA"/>
</dbReference>
<feature type="region of interest" description="Disordered" evidence="4">
    <location>
        <begin position="464"/>
        <end position="577"/>
    </location>
</feature>
<evidence type="ECO:0000259" key="5">
    <source>
        <dbReference type="SMART" id="SM00249"/>
    </source>
</evidence>
<gene>
    <name evidence="6" type="ORF">CSSPJE1EN2_LOCUS8422</name>
</gene>
<proteinExistence type="predicted"/>
<dbReference type="SMART" id="SM00249">
    <property type="entry name" value="PHD"/>
    <property type="match status" value="1"/>
</dbReference>
<evidence type="ECO:0000256" key="3">
    <source>
        <dbReference type="ARBA" id="ARBA00022833"/>
    </source>
</evidence>
<feature type="region of interest" description="Disordered" evidence="4">
    <location>
        <begin position="271"/>
        <end position="312"/>
    </location>
</feature>
<feature type="compositionally biased region" description="Gly residues" evidence="4">
    <location>
        <begin position="16"/>
        <end position="29"/>
    </location>
</feature>
<feature type="region of interest" description="Disordered" evidence="4">
    <location>
        <begin position="1"/>
        <end position="36"/>
    </location>
</feature>
<feature type="compositionally biased region" description="Polar residues" evidence="4">
    <location>
        <begin position="932"/>
        <end position="950"/>
    </location>
</feature>
<accession>A0ABP1AST1</accession>
<keyword evidence="7" id="KW-1185">Reference proteome</keyword>
<feature type="compositionally biased region" description="Basic and acidic residues" evidence="4">
    <location>
        <begin position="276"/>
        <end position="300"/>
    </location>
</feature>